<feature type="chain" id="PRO_5013595081" description="EF-hand domain-containing protein" evidence="2">
    <location>
        <begin position="20"/>
        <end position="111"/>
    </location>
</feature>
<name>A0A2D2AWR8_9CAUL</name>
<feature type="compositionally biased region" description="Basic and acidic residues" evidence="1">
    <location>
        <begin position="94"/>
        <end position="111"/>
    </location>
</feature>
<evidence type="ECO:0000256" key="1">
    <source>
        <dbReference type="SAM" id="MobiDB-lite"/>
    </source>
</evidence>
<evidence type="ECO:0000313" key="3">
    <source>
        <dbReference type="EMBL" id="ATQ42452.1"/>
    </source>
</evidence>
<dbReference type="RefSeq" id="WP_099621709.1">
    <property type="nucleotide sequence ID" value="NZ_CP024201.1"/>
</dbReference>
<evidence type="ECO:0000256" key="2">
    <source>
        <dbReference type="SAM" id="SignalP"/>
    </source>
</evidence>
<dbReference type="OrthoDB" id="7191631at2"/>
<feature type="region of interest" description="Disordered" evidence="1">
    <location>
        <begin position="59"/>
        <end position="111"/>
    </location>
</feature>
<sequence>MKLATAAALLLAAPTLALAQAAPLKLTNPADADRDGVVTDDERADYLAKGGADAQALPVAAPKSSGQPQVFKPTELPPADQNTTAAGAPPAHASEFEKTLETRIRQDRKRD</sequence>
<reference evidence="3 4" key="1">
    <citation type="submission" date="2017-10" db="EMBL/GenBank/DDBJ databases">
        <title>Genome sequence of Caulobacter mirabilis FWC38.</title>
        <authorList>
            <person name="Fiebig A."/>
            <person name="Crosson S."/>
        </authorList>
    </citation>
    <scope>NUCLEOTIDE SEQUENCE [LARGE SCALE GENOMIC DNA]</scope>
    <source>
        <strain evidence="3 4">FWC 38</strain>
    </source>
</reference>
<accession>A0A2D2AWR8</accession>
<protein>
    <recommendedName>
        <fullName evidence="5">EF-hand domain-containing protein</fullName>
    </recommendedName>
</protein>
<keyword evidence="2" id="KW-0732">Signal</keyword>
<gene>
    <name evidence="3" type="ORF">CSW64_08505</name>
</gene>
<organism evidence="3 4">
    <name type="scientific">Caulobacter mirabilis</name>
    <dbReference type="NCBI Taxonomy" id="69666"/>
    <lineage>
        <taxon>Bacteria</taxon>
        <taxon>Pseudomonadati</taxon>
        <taxon>Pseudomonadota</taxon>
        <taxon>Alphaproteobacteria</taxon>
        <taxon>Caulobacterales</taxon>
        <taxon>Caulobacteraceae</taxon>
        <taxon>Caulobacter</taxon>
    </lineage>
</organism>
<dbReference type="EMBL" id="CP024201">
    <property type="protein sequence ID" value="ATQ42452.1"/>
    <property type="molecule type" value="Genomic_DNA"/>
</dbReference>
<evidence type="ECO:0000313" key="4">
    <source>
        <dbReference type="Proteomes" id="UP000228945"/>
    </source>
</evidence>
<dbReference type="AlphaFoldDB" id="A0A2D2AWR8"/>
<proteinExistence type="predicted"/>
<dbReference type="KEGG" id="cmb:CSW64_08505"/>
<keyword evidence="4" id="KW-1185">Reference proteome</keyword>
<evidence type="ECO:0008006" key="5">
    <source>
        <dbReference type="Google" id="ProtNLM"/>
    </source>
</evidence>
<feature type="signal peptide" evidence="2">
    <location>
        <begin position="1"/>
        <end position="19"/>
    </location>
</feature>
<dbReference type="Proteomes" id="UP000228945">
    <property type="component" value="Chromosome"/>
</dbReference>